<keyword evidence="5" id="KW-1185">Reference proteome</keyword>
<dbReference type="AlphaFoldDB" id="A0A2I2G052"/>
<protein>
    <recommendedName>
        <fullName evidence="3">Rhodopsin domain-containing protein</fullName>
    </recommendedName>
</protein>
<dbReference type="RefSeq" id="XP_024701551.1">
    <property type="nucleotide sequence ID" value="XM_024845918.1"/>
</dbReference>
<evidence type="ECO:0000256" key="1">
    <source>
        <dbReference type="SAM" id="MobiDB-lite"/>
    </source>
</evidence>
<dbReference type="PANTHER" id="PTHR38794:SF3">
    <property type="entry name" value="INTEGRAL MEMBRANE PROTEIN"/>
    <property type="match status" value="1"/>
</dbReference>
<feature type="transmembrane region" description="Helical" evidence="2">
    <location>
        <begin position="124"/>
        <end position="149"/>
    </location>
</feature>
<name>A0A2I2G052_9EURO</name>
<accession>A0A2I2G052</accession>
<feature type="compositionally biased region" description="Basic and acidic residues" evidence="1">
    <location>
        <begin position="324"/>
        <end position="336"/>
    </location>
</feature>
<dbReference type="EMBL" id="MSFO01000007">
    <property type="protein sequence ID" value="PLB46249.1"/>
    <property type="molecule type" value="Genomic_DNA"/>
</dbReference>
<dbReference type="Proteomes" id="UP000234275">
    <property type="component" value="Unassembled WGS sequence"/>
</dbReference>
<keyword evidence="2" id="KW-0812">Transmembrane</keyword>
<reference evidence="4 5" key="1">
    <citation type="submission" date="2016-12" db="EMBL/GenBank/DDBJ databases">
        <title>The genomes of Aspergillus section Nigri reveals drivers in fungal speciation.</title>
        <authorList>
            <consortium name="DOE Joint Genome Institute"/>
            <person name="Vesth T.C."/>
            <person name="Nybo J."/>
            <person name="Theobald S."/>
            <person name="Brandl J."/>
            <person name="Frisvad J.C."/>
            <person name="Nielsen K.F."/>
            <person name="Lyhne E.K."/>
            <person name="Kogle M.E."/>
            <person name="Kuo A."/>
            <person name="Riley R."/>
            <person name="Clum A."/>
            <person name="Nolan M."/>
            <person name="Lipzen A."/>
            <person name="Salamov A."/>
            <person name="Henrissat B."/>
            <person name="Wiebenga A."/>
            <person name="De Vries R.P."/>
            <person name="Grigoriev I.V."/>
            <person name="Mortensen U.H."/>
            <person name="Andersen M.R."/>
            <person name="Baker S.E."/>
        </authorList>
    </citation>
    <scope>NUCLEOTIDE SEQUENCE [LARGE SCALE GENOMIC DNA]</scope>
    <source>
        <strain evidence="4 5">IBT 23096</strain>
    </source>
</reference>
<organism evidence="4 5">
    <name type="scientific">Aspergillus steynii IBT 23096</name>
    <dbReference type="NCBI Taxonomy" id="1392250"/>
    <lineage>
        <taxon>Eukaryota</taxon>
        <taxon>Fungi</taxon>
        <taxon>Dikarya</taxon>
        <taxon>Ascomycota</taxon>
        <taxon>Pezizomycotina</taxon>
        <taxon>Eurotiomycetes</taxon>
        <taxon>Eurotiomycetidae</taxon>
        <taxon>Eurotiales</taxon>
        <taxon>Aspergillaceae</taxon>
        <taxon>Aspergillus</taxon>
        <taxon>Aspergillus subgen. Circumdati</taxon>
    </lineage>
</organism>
<comment type="caution">
    <text evidence="4">The sequence shown here is derived from an EMBL/GenBank/DDBJ whole genome shotgun (WGS) entry which is preliminary data.</text>
</comment>
<dbReference type="InterPro" id="IPR049326">
    <property type="entry name" value="Rhodopsin_dom_fungi"/>
</dbReference>
<evidence type="ECO:0000313" key="5">
    <source>
        <dbReference type="Proteomes" id="UP000234275"/>
    </source>
</evidence>
<keyword evidence="2" id="KW-0472">Membrane</keyword>
<dbReference type="STRING" id="1392250.A0A2I2G052"/>
<feature type="transmembrane region" description="Helical" evidence="2">
    <location>
        <begin position="95"/>
        <end position="117"/>
    </location>
</feature>
<evidence type="ECO:0000256" key="2">
    <source>
        <dbReference type="SAM" id="Phobius"/>
    </source>
</evidence>
<feature type="transmembrane region" description="Helical" evidence="2">
    <location>
        <begin position="206"/>
        <end position="227"/>
    </location>
</feature>
<dbReference type="VEuPathDB" id="FungiDB:P170DRAFT_390808"/>
<dbReference type="PANTHER" id="PTHR38794">
    <property type="entry name" value="INTEGRAL MEMBRANE PROTEIN"/>
    <property type="match status" value="1"/>
</dbReference>
<sequence length="365" mass="39570">MLPPLLPVTDDDHGAWVVVVATILVILVFGVTTITLISRLRILRKFSWSDAFLLAGTLFYLPQTVCVNIASRNGLGRHRDTIDDESFGAYSKSLYASQILSVVVLACSKAAVTLLVVSIEPFAAVLLACKVVLGLTSAWVVVGVVTLAAQCEKTDSWVIDSGNCVNQEALYLALGIWHILLDLGVIALPIALVWRVQMIGWKRRQISALFALRLCVPLISIVGLLSLSPYFHSIPTDLPWNAVMPAIWLQLIQSSSIVCTCIPSLKRVFADLQTGMMAGTISEFFELSVSGGQYDTTDGSRTRGNRGRRSPYTIGSEVPSVGDNEVRNSDAPRNESSRTLLGRGQRRGSQDSSSGHGLMLSHDDG</sequence>
<keyword evidence="2" id="KW-1133">Transmembrane helix</keyword>
<evidence type="ECO:0000313" key="4">
    <source>
        <dbReference type="EMBL" id="PLB46249.1"/>
    </source>
</evidence>
<dbReference type="GeneID" id="36553617"/>
<proteinExistence type="predicted"/>
<dbReference type="OrthoDB" id="3918601at2759"/>
<feature type="transmembrane region" description="Helical" evidence="2">
    <location>
        <begin position="15"/>
        <end position="39"/>
    </location>
</feature>
<gene>
    <name evidence="4" type="ORF">P170DRAFT_390808</name>
</gene>
<evidence type="ECO:0000259" key="3">
    <source>
        <dbReference type="Pfam" id="PF20684"/>
    </source>
</evidence>
<feature type="transmembrane region" description="Helical" evidence="2">
    <location>
        <begin position="247"/>
        <end position="265"/>
    </location>
</feature>
<feature type="domain" description="Rhodopsin" evidence="3">
    <location>
        <begin position="36"/>
        <end position="269"/>
    </location>
</feature>
<feature type="transmembrane region" description="Helical" evidence="2">
    <location>
        <begin position="169"/>
        <end position="194"/>
    </location>
</feature>
<feature type="transmembrane region" description="Helical" evidence="2">
    <location>
        <begin position="51"/>
        <end position="70"/>
    </location>
</feature>
<dbReference type="Pfam" id="PF20684">
    <property type="entry name" value="Fung_rhodopsin"/>
    <property type="match status" value="1"/>
</dbReference>
<feature type="region of interest" description="Disordered" evidence="1">
    <location>
        <begin position="295"/>
        <end position="365"/>
    </location>
</feature>